<proteinExistence type="predicted"/>
<accession>A0A0J9RTF5</accession>
<dbReference type="EMBL" id="CM002912">
    <property type="protein sequence ID" value="KMY99018.1"/>
    <property type="molecule type" value="Genomic_DNA"/>
</dbReference>
<name>A0A0J9RTF5_DROSI</name>
<reference evidence="1" key="3">
    <citation type="submission" date="2015-04" db="EMBL/GenBank/DDBJ databases">
        <authorList>
            <consortium name="FlyBase"/>
        </authorList>
    </citation>
    <scope>NUCLEOTIDE SEQUENCE</scope>
    <source>
        <strain evidence="1">W501</strain>
    </source>
</reference>
<reference evidence="1" key="2">
    <citation type="submission" date="2014-06" db="EMBL/GenBank/DDBJ databases">
        <authorList>
            <person name="Hu T."/>
            <person name="Eisen M.B."/>
            <person name="Thornton K.R."/>
            <person name="Andolfatto P."/>
        </authorList>
    </citation>
    <scope>NUCLEOTIDE SEQUENCE</scope>
    <source>
        <strain evidence="1">W501</strain>
    </source>
</reference>
<dbReference type="AlphaFoldDB" id="A0A0J9RTF5"/>
<dbReference type="Proteomes" id="UP000035880">
    <property type="component" value="Chromosome 3L"/>
</dbReference>
<dbReference type="KEGG" id="dsi:Dsimw501_GD28440"/>
<reference evidence="1" key="1">
    <citation type="journal article" date="2013" name="Genome Res.">
        <title>A second-generation assembly of the Drosophila simulans genome provides new insights into patterns of lineage-specific divergence.</title>
        <authorList>
            <person name="Hu T.T."/>
            <person name="Eisen M.B."/>
            <person name="Thornton K.R."/>
            <person name="Andolfatto P."/>
        </authorList>
    </citation>
    <scope>NUCLEOTIDE SEQUENCE [LARGE SCALE GENOMIC DNA]</scope>
    <source>
        <strain evidence="1">W501</strain>
    </source>
</reference>
<protein>
    <submittedName>
        <fullName evidence="1">Uncharacterized protein</fullName>
    </submittedName>
</protein>
<organism evidence="1">
    <name type="scientific">Drosophila simulans</name>
    <name type="common">Fruit fly</name>
    <dbReference type="NCBI Taxonomy" id="7240"/>
    <lineage>
        <taxon>Eukaryota</taxon>
        <taxon>Metazoa</taxon>
        <taxon>Ecdysozoa</taxon>
        <taxon>Arthropoda</taxon>
        <taxon>Hexapoda</taxon>
        <taxon>Insecta</taxon>
        <taxon>Pterygota</taxon>
        <taxon>Neoptera</taxon>
        <taxon>Endopterygota</taxon>
        <taxon>Diptera</taxon>
        <taxon>Brachycera</taxon>
        <taxon>Muscomorpha</taxon>
        <taxon>Ephydroidea</taxon>
        <taxon>Drosophilidae</taxon>
        <taxon>Drosophila</taxon>
        <taxon>Sophophora</taxon>
    </lineage>
</organism>
<dbReference type="Bgee" id="FBgn0269730">
    <property type="expression patterns" value="Expressed in embryo and 2 other cell types or tissues"/>
</dbReference>
<sequence length="99" mass="11505">MCKYLSRDNNIRFIWKRYKTSKNVAKMLVYQQPAMKTQVLFIILFLAMVAILRANAASSTTTEASETTTESPAAPQWSWTEFMRFFNSSGSGNKFYFFF</sequence>
<evidence type="ECO:0000313" key="1">
    <source>
        <dbReference type="EMBL" id="KMY99018.1"/>
    </source>
</evidence>
<gene>
    <name evidence="1" type="primary">Dsim\GD28440</name>
    <name evidence="1" type="ORF">Dsimw501_GD28440</name>
</gene>